<dbReference type="Proteomes" id="UP000015453">
    <property type="component" value="Unassembled WGS sequence"/>
</dbReference>
<protein>
    <submittedName>
        <fullName evidence="1">Uncharacterized protein</fullName>
    </submittedName>
</protein>
<feature type="non-terminal residue" evidence="1">
    <location>
        <position position="1"/>
    </location>
</feature>
<accession>S8D498</accession>
<comment type="caution">
    <text evidence="1">The sequence shown here is derived from an EMBL/GenBank/DDBJ whole genome shotgun (WGS) entry which is preliminary data.</text>
</comment>
<evidence type="ECO:0000313" key="1">
    <source>
        <dbReference type="EMBL" id="EPS57468.1"/>
    </source>
</evidence>
<proteinExistence type="predicted"/>
<dbReference type="EMBL" id="AUSU01010193">
    <property type="protein sequence ID" value="EPS57468.1"/>
    <property type="molecule type" value="Genomic_DNA"/>
</dbReference>
<keyword evidence="2" id="KW-1185">Reference proteome</keyword>
<name>S8D498_9LAMI</name>
<gene>
    <name evidence="1" type="ORF">M569_17349</name>
</gene>
<dbReference type="AlphaFoldDB" id="S8D498"/>
<evidence type="ECO:0000313" key="2">
    <source>
        <dbReference type="Proteomes" id="UP000015453"/>
    </source>
</evidence>
<organism evidence="1 2">
    <name type="scientific">Genlisea aurea</name>
    <dbReference type="NCBI Taxonomy" id="192259"/>
    <lineage>
        <taxon>Eukaryota</taxon>
        <taxon>Viridiplantae</taxon>
        <taxon>Streptophyta</taxon>
        <taxon>Embryophyta</taxon>
        <taxon>Tracheophyta</taxon>
        <taxon>Spermatophyta</taxon>
        <taxon>Magnoliopsida</taxon>
        <taxon>eudicotyledons</taxon>
        <taxon>Gunneridae</taxon>
        <taxon>Pentapetalae</taxon>
        <taxon>asterids</taxon>
        <taxon>lamiids</taxon>
        <taxon>Lamiales</taxon>
        <taxon>Lentibulariaceae</taxon>
        <taxon>Genlisea</taxon>
    </lineage>
</organism>
<sequence>VCGRSNLAFGAYTLINKGILQVHDTQYTLACIFGARVTVEGTLRSLLKCGPAIHELNTGNQDPRCQDFPSIGALLGA</sequence>
<reference evidence="1 2" key="1">
    <citation type="journal article" date="2013" name="BMC Genomics">
        <title>The miniature genome of a carnivorous plant Genlisea aurea contains a low number of genes and short non-coding sequences.</title>
        <authorList>
            <person name="Leushkin E.V."/>
            <person name="Sutormin R.A."/>
            <person name="Nabieva E.R."/>
            <person name="Penin A.A."/>
            <person name="Kondrashov A.S."/>
            <person name="Logacheva M.D."/>
        </authorList>
    </citation>
    <scope>NUCLEOTIDE SEQUENCE [LARGE SCALE GENOMIC DNA]</scope>
</reference>